<dbReference type="PANTHER" id="PTHR47260:SF1">
    <property type="entry name" value="UPF0644 PROTEIN PB2B4.06"/>
    <property type="match status" value="1"/>
</dbReference>
<evidence type="ECO:0000256" key="1">
    <source>
        <dbReference type="ARBA" id="ARBA00022801"/>
    </source>
</evidence>
<dbReference type="InterPro" id="IPR006683">
    <property type="entry name" value="Thioestr_dom"/>
</dbReference>
<dbReference type="EMBL" id="DF820463">
    <property type="protein sequence ID" value="GAK55352.1"/>
    <property type="molecule type" value="Genomic_DNA"/>
</dbReference>
<evidence type="ECO:0000313" key="4">
    <source>
        <dbReference type="Proteomes" id="UP000030661"/>
    </source>
</evidence>
<dbReference type="InterPro" id="IPR003736">
    <property type="entry name" value="PAAI_dom"/>
</dbReference>
<accession>A0A0S6W6V1</accession>
<feature type="domain" description="Thioesterase" evidence="2">
    <location>
        <begin position="49"/>
        <end position="125"/>
    </location>
</feature>
<proteinExistence type="predicted"/>
<dbReference type="InterPro" id="IPR029069">
    <property type="entry name" value="HotDog_dom_sf"/>
</dbReference>
<gene>
    <name evidence="3" type="ORF">U27_02184</name>
</gene>
<protein>
    <recommendedName>
        <fullName evidence="2">Thioesterase domain-containing protein</fullName>
    </recommendedName>
</protein>
<dbReference type="eggNOG" id="COG2050">
    <property type="taxonomic scope" value="Bacteria"/>
</dbReference>
<keyword evidence="4" id="KW-1185">Reference proteome</keyword>
<dbReference type="PANTHER" id="PTHR47260">
    <property type="entry name" value="UPF0644 PROTEIN PB2B4.06"/>
    <property type="match status" value="1"/>
</dbReference>
<dbReference type="NCBIfam" id="TIGR00369">
    <property type="entry name" value="unchar_dom_1"/>
    <property type="match status" value="1"/>
</dbReference>
<evidence type="ECO:0000313" key="3">
    <source>
        <dbReference type="EMBL" id="GAK55352.1"/>
    </source>
</evidence>
<dbReference type="HOGENOM" id="CLU_089876_6_2_0"/>
<organism evidence="3">
    <name type="scientific">Vecturithrix granuli</name>
    <dbReference type="NCBI Taxonomy" id="1499967"/>
    <lineage>
        <taxon>Bacteria</taxon>
        <taxon>Candidatus Moduliflexota</taxon>
        <taxon>Candidatus Vecturitrichia</taxon>
        <taxon>Candidatus Vecturitrichales</taxon>
        <taxon>Candidatus Vecturitrichaceae</taxon>
        <taxon>Candidatus Vecturithrix</taxon>
    </lineage>
</organism>
<dbReference type="Proteomes" id="UP000030661">
    <property type="component" value="Unassembled WGS sequence"/>
</dbReference>
<reference evidence="3" key="1">
    <citation type="journal article" date="2015" name="PeerJ">
        <title>First genomic representation of candidate bacterial phylum KSB3 points to enhanced environmental sensing as a trigger of wastewater bulking.</title>
        <authorList>
            <person name="Sekiguchi Y."/>
            <person name="Ohashi A."/>
            <person name="Parks D.H."/>
            <person name="Yamauchi T."/>
            <person name="Tyson G.W."/>
            <person name="Hugenholtz P."/>
        </authorList>
    </citation>
    <scope>NUCLEOTIDE SEQUENCE [LARGE SCALE GENOMIC DNA]</scope>
</reference>
<dbReference type="AlphaFoldDB" id="A0A0S6W6V1"/>
<dbReference type="InterPro" id="IPR052061">
    <property type="entry name" value="PTE-AB_protein"/>
</dbReference>
<dbReference type="STRING" id="1499967.U27_02184"/>
<dbReference type="Gene3D" id="3.10.129.10">
    <property type="entry name" value="Hotdog Thioesterase"/>
    <property type="match status" value="1"/>
</dbReference>
<dbReference type="GO" id="GO:0016289">
    <property type="term" value="F:acyl-CoA hydrolase activity"/>
    <property type="evidence" value="ECO:0007669"/>
    <property type="project" value="UniProtKB-ARBA"/>
</dbReference>
<dbReference type="Pfam" id="PF03061">
    <property type="entry name" value="4HBT"/>
    <property type="match status" value="1"/>
</dbReference>
<evidence type="ECO:0000259" key="2">
    <source>
        <dbReference type="Pfam" id="PF03061"/>
    </source>
</evidence>
<dbReference type="SUPFAM" id="SSF54637">
    <property type="entry name" value="Thioesterase/thiol ester dehydrase-isomerase"/>
    <property type="match status" value="1"/>
</dbReference>
<name>A0A0S6W6V1_VECG1</name>
<keyword evidence="1" id="KW-0378">Hydrolase</keyword>
<dbReference type="CDD" id="cd03443">
    <property type="entry name" value="PaaI_thioesterase"/>
    <property type="match status" value="1"/>
</dbReference>
<sequence>MKKQPCSRSCFVCGRQNDIGLKMTWYEDHEAQQIRATVTVPEHFNGYPGIVHGGILATILDETSGRAVMLKGGPDMLMVTMKLEMTYRRPTPTNTPLTSIGWVVKQSQSRAQVAGEIRLPDGTVTAECQAIVVRPPREIVERWEAEKSHWHVYDDE</sequence>